<dbReference type="Proteomes" id="UP000193801">
    <property type="component" value="Unassembled WGS sequence"/>
</dbReference>
<reference evidence="2" key="3">
    <citation type="submission" date="2016-01" db="EMBL/GenBank/DDBJ databases">
        <authorList>
            <person name="Ana R.F.D.C."/>
            <person name="Tarcisio F."/>
            <person name="Maria L.L."/>
            <person name="Monica P."/>
            <person name="Wana L.O.D.C."/>
            <person name="Elisabetta G."/>
            <person name="Jeann R.D.C.B."/>
            <person name="Veronica D.S."/>
            <person name="Karla V.B.L."/>
            <person name="Roberto B."/>
            <person name="Antonella G."/>
            <person name="Anna F."/>
            <person name="Alessandro M."/>
            <person name="Pamela F."/>
            <person name="Francesca D.L."/>
            <person name="Giulia F.S."/>
            <person name="Sara T."/>
            <person name="Fabio R."/>
            <person name="Olivier J."/>
            <person name="Nicola S."/>
            <person name="Enrico T."/>
        </authorList>
    </citation>
    <scope>NUCLEOTIDE SEQUENCE</scope>
    <source>
        <strain evidence="2">FI-07156</strain>
    </source>
</reference>
<evidence type="ECO:0000313" key="4">
    <source>
        <dbReference type="Proteomes" id="UP000193285"/>
    </source>
</evidence>
<dbReference type="AlphaFoldDB" id="A0A1X2A7U2"/>
<reference evidence="4 5" key="1">
    <citation type="journal article" date="2015" name="Emerg. Microbes Infect.">
        <title>Characterization of 17 strains belonging to the Mycobacterium simiae complex and description of Mycobacterium paraense sp. nov.</title>
        <authorList>
            <person name="Fusco da Costa A.R."/>
            <person name="Fedrizzi T."/>
            <person name="Lopes M.L."/>
            <person name="Pecorari M."/>
            <person name="Oliveira da Costa W.L."/>
            <person name="Giacobazzi E."/>
            <person name="da Costa Bahia J.R."/>
            <person name="De Sanctis V."/>
            <person name="Batista Lima K.V."/>
            <person name="Bertorelli R."/>
            <person name="Grottola A."/>
            <person name="Fabio A."/>
            <person name="Mariottini A."/>
            <person name="Ferretti P."/>
            <person name="Di Leva F."/>
            <person name="Fregni Serpini G."/>
            <person name="Tagliazucchi S."/>
            <person name="Rumpianesi F."/>
            <person name="Jousson O."/>
            <person name="Segata N."/>
            <person name="Tortoli E."/>
        </authorList>
    </citation>
    <scope>NUCLEOTIDE SEQUENCE [LARGE SCALE GENOMIC DNA]</scope>
    <source>
        <strain evidence="2 5">FI-07156</strain>
        <strain evidence="3 4">IEC33</strain>
    </source>
</reference>
<gene>
    <name evidence="3" type="ORF">AWB90_18565</name>
    <name evidence="2" type="ORF">AWB91_16770</name>
</gene>
<dbReference type="EMBL" id="LQPN01000059">
    <property type="protein sequence ID" value="ORW43145.1"/>
    <property type="molecule type" value="Genomic_DNA"/>
</dbReference>
<feature type="region of interest" description="Disordered" evidence="1">
    <location>
        <begin position="166"/>
        <end position="278"/>
    </location>
</feature>
<sequence>MGPLTPNDVKRWDLGAIQQVFETANGRASTLQRLGDNLQQVHNVLGGWDGEAGEAFRADLGKARHDIEADGQESRQVAAAVSRAEADVRACKNELADIERAADAKGWKITPDWRIDVGDTWIGRDTLEFAAQQQVLQDRLILLKAHAESADHELAAAIRAAVSEVPLDAGGRPPAGGPPPQQARPKPPGVRHPRSLEDMLLPDGPADPAAGNGPPSDAPNAPAGATGKPPSLQDMLLPSDKQPAAGQGDQPQPGSLPDLLNRLHQPVVPGPPPQLKPADIESFKAMVRPSMIRDGVPPEQIEARLNDIVGRTQQWIDNGMPNYVPPEPKAPPPPGFGEGFADRWFATEQGIHNLLGVGGPGAPGVLESWQQMLKGTMETVQNPIGAAFGEIKNAVDSPSPAYYLGGKASDGAFALPGLLFGGEGAGIGRLADIDAAAAVDYGPTHLPHAPVGLDHPVSYQPFAGDAALDLYSAFVHGEPTTGLSQQLADMSTHYVGDNPDRVVLGKWDGLDGGYIGEARAHGGIYFDTGKPVWDAMTFGLPKPVVDDLAWPVNEQFLRGQMETHVGRIDYLLDHDEYSSLEDMAEDRATSFSAMEVNFLNQNAAAYGYERVGDSWVYVGGGSK</sequence>
<feature type="compositionally biased region" description="Low complexity" evidence="1">
    <location>
        <begin position="242"/>
        <end position="253"/>
    </location>
</feature>
<dbReference type="Proteomes" id="UP000193285">
    <property type="component" value="Unassembled WGS sequence"/>
</dbReference>
<evidence type="ECO:0000313" key="3">
    <source>
        <dbReference type="EMBL" id="ORW43145.1"/>
    </source>
</evidence>
<dbReference type="RefSeq" id="WP_170929218.1">
    <property type="nucleotide sequence ID" value="NZ_LQPK01000014.1"/>
</dbReference>
<feature type="compositionally biased region" description="Low complexity" evidence="1">
    <location>
        <begin position="202"/>
        <end position="225"/>
    </location>
</feature>
<feature type="compositionally biased region" description="Pro residues" evidence="1">
    <location>
        <begin position="175"/>
        <end position="190"/>
    </location>
</feature>
<dbReference type="EMBL" id="LQPK01000014">
    <property type="protein sequence ID" value="ORW31271.1"/>
    <property type="molecule type" value="Genomic_DNA"/>
</dbReference>
<accession>A0A1X2A7U2</accession>
<keyword evidence="5" id="KW-1185">Reference proteome</keyword>
<protein>
    <submittedName>
        <fullName evidence="3">Uncharacterized protein</fullName>
    </submittedName>
</protein>
<evidence type="ECO:0000256" key="1">
    <source>
        <dbReference type="SAM" id="MobiDB-lite"/>
    </source>
</evidence>
<organism evidence="3 4">
    <name type="scientific">Mycobacterium paraense</name>
    <dbReference type="NCBI Taxonomy" id="767916"/>
    <lineage>
        <taxon>Bacteria</taxon>
        <taxon>Bacillati</taxon>
        <taxon>Actinomycetota</taxon>
        <taxon>Actinomycetes</taxon>
        <taxon>Mycobacteriales</taxon>
        <taxon>Mycobacteriaceae</taxon>
        <taxon>Mycobacterium</taxon>
        <taxon>Mycobacterium simiae complex</taxon>
    </lineage>
</organism>
<reference evidence="3" key="2">
    <citation type="submission" date="2016-01" db="EMBL/GenBank/DDBJ databases">
        <authorList>
            <person name="Oliw E.H."/>
        </authorList>
    </citation>
    <scope>NUCLEOTIDE SEQUENCE</scope>
    <source>
        <strain evidence="3">IEC33</strain>
    </source>
</reference>
<dbReference type="SUPFAM" id="SSF140453">
    <property type="entry name" value="EsxAB dimer-like"/>
    <property type="match status" value="1"/>
</dbReference>
<evidence type="ECO:0000313" key="5">
    <source>
        <dbReference type="Proteomes" id="UP000193801"/>
    </source>
</evidence>
<name>A0A1X2A7U2_9MYCO</name>
<comment type="caution">
    <text evidence="3">The sequence shown here is derived from an EMBL/GenBank/DDBJ whole genome shotgun (WGS) entry which is preliminary data.</text>
</comment>
<proteinExistence type="predicted"/>
<evidence type="ECO:0000313" key="2">
    <source>
        <dbReference type="EMBL" id="ORW31271.1"/>
    </source>
</evidence>
<dbReference type="InterPro" id="IPR036689">
    <property type="entry name" value="ESAT-6-like_sf"/>
</dbReference>
<dbReference type="STRING" id="767916.AWB91_16770"/>